<dbReference type="InterPro" id="IPR001876">
    <property type="entry name" value="Znf_RanBP2"/>
</dbReference>
<reference evidence="6" key="1">
    <citation type="submission" date="2023-01" db="EMBL/GenBank/DDBJ databases">
        <title>Metagenome sequencing of chrysophaentin producing Chrysophaeum taylorii.</title>
        <authorList>
            <person name="Davison J."/>
            <person name="Bewley C."/>
        </authorList>
    </citation>
    <scope>NUCLEOTIDE SEQUENCE</scope>
    <source>
        <strain evidence="6">NIES-1699</strain>
    </source>
</reference>
<feature type="repeat" description="ANK" evidence="4">
    <location>
        <begin position="74"/>
        <end position="99"/>
    </location>
</feature>
<dbReference type="EMBL" id="JAQMWT010000020">
    <property type="protein sequence ID" value="KAJ8613880.1"/>
    <property type="molecule type" value="Genomic_DNA"/>
</dbReference>
<dbReference type="PROSITE" id="PS50297">
    <property type="entry name" value="ANK_REP_REGION"/>
    <property type="match status" value="1"/>
</dbReference>
<keyword evidence="3" id="KW-0862">Zinc</keyword>
<dbReference type="Proteomes" id="UP001230188">
    <property type="component" value="Unassembled WGS sequence"/>
</dbReference>
<evidence type="ECO:0000256" key="2">
    <source>
        <dbReference type="ARBA" id="ARBA00022771"/>
    </source>
</evidence>
<dbReference type="InterPro" id="IPR002110">
    <property type="entry name" value="Ankyrin_rpt"/>
</dbReference>
<evidence type="ECO:0000259" key="5">
    <source>
        <dbReference type="PROSITE" id="PS01358"/>
    </source>
</evidence>
<name>A0AAD7XRV0_9STRA</name>
<evidence type="ECO:0000256" key="3">
    <source>
        <dbReference type="ARBA" id="ARBA00022833"/>
    </source>
</evidence>
<keyword evidence="1" id="KW-0479">Metal-binding</keyword>
<protein>
    <recommendedName>
        <fullName evidence="5">RanBP2-type domain-containing protein</fullName>
    </recommendedName>
</protein>
<feature type="domain" description="RanBP2-type" evidence="5">
    <location>
        <begin position="3"/>
        <end position="22"/>
    </location>
</feature>
<keyword evidence="4" id="KW-0040">ANK repeat</keyword>
<dbReference type="SUPFAM" id="SSF48403">
    <property type="entry name" value="Ankyrin repeat"/>
    <property type="match status" value="1"/>
</dbReference>
<dbReference type="Pfam" id="PF13637">
    <property type="entry name" value="Ank_4"/>
    <property type="match status" value="1"/>
</dbReference>
<dbReference type="GO" id="GO:0008270">
    <property type="term" value="F:zinc ion binding"/>
    <property type="evidence" value="ECO:0007669"/>
    <property type="project" value="UniProtKB-KW"/>
</dbReference>
<dbReference type="InterPro" id="IPR036770">
    <property type="entry name" value="Ankyrin_rpt-contain_sf"/>
</dbReference>
<comment type="caution">
    <text evidence="6">The sequence shown here is derived from an EMBL/GenBank/DDBJ whole genome shotgun (WGS) entry which is preliminary data.</text>
</comment>
<evidence type="ECO:0000256" key="4">
    <source>
        <dbReference type="PROSITE-ProRule" id="PRU00023"/>
    </source>
</evidence>
<keyword evidence="2" id="KW-0863">Zinc-finger</keyword>
<accession>A0AAD7XRV0</accession>
<dbReference type="Gene3D" id="1.25.40.20">
    <property type="entry name" value="Ankyrin repeat-containing domain"/>
    <property type="match status" value="1"/>
</dbReference>
<dbReference type="AlphaFoldDB" id="A0AAD7XRV0"/>
<sequence length="99" mass="10967">MRWECQCCRRWNKKSEEGCGVCGRPRTYRVREGTNPLRLASHLAALRVEHVIPYLRQFPDPGGPRGPINARDAQGFTAVHVAAAAGNAEILQILIENGS</sequence>
<dbReference type="PROSITE" id="PS50088">
    <property type="entry name" value="ANK_REPEAT"/>
    <property type="match status" value="1"/>
</dbReference>
<organism evidence="6 7">
    <name type="scientific">Chrysophaeum taylorii</name>
    <dbReference type="NCBI Taxonomy" id="2483200"/>
    <lineage>
        <taxon>Eukaryota</taxon>
        <taxon>Sar</taxon>
        <taxon>Stramenopiles</taxon>
        <taxon>Ochrophyta</taxon>
        <taxon>Pelagophyceae</taxon>
        <taxon>Pelagomonadales</taxon>
        <taxon>Pelagomonadaceae</taxon>
        <taxon>Chrysophaeum</taxon>
    </lineage>
</organism>
<proteinExistence type="predicted"/>
<evidence type="ECO:0000313" key="6">
    <source>
        <dbReference type="EMBL" id="KAJ8613880.1"/>
    </source>
</evidence>
<evidence type="ECO:0000313" key="7">
    <source>
        <dbReference type="Proteomes" id="UP001230188"/>
    </source>
</evidence>
<gene>
    <name evidence="6" type="ORF">CTAYLR_008683</name>
</gene>
<keyword evidence="7" id="KW-1185">Reference proteome</keyword>
<dbReference type="PROSITE" id="PS01358">
    <property type="entry name" value="ZF_RANBP2_1"/>
    <property type="match status" value="1"/>
</dbReference>
<evidence type="ECO:0000256" key="1">
    <source>
        <dbReference type="ARBA" id="ARBA00022723"/>
    </source>
</evidence>